<comment type="caution">
    <text evidence="2">The sequence shown here is derived from an EMBL/GenBank/DDBJ whole genome shotgun (WGS) entry which is preliminary data.</text>
</comment>
<dbReference type="Gene3D" id="3.30.870.10">
    <property type="entry name" value="Endonuclease Chain A"/>
    <property type="match status" value="2"/>
</dbReference>
<protein>
    <recommendedName>
        <fullName evidence="1">PLD phosphodiesterase domain-containing protein</fullName>
    </recommendedName>
</protein>
<feature type="domain" description="PLD phosphodiesterase" evidence="1">
    <location>
        <begin position="289"/>
        <end position="316"/>
    </location>
</feature>
<dbReference type="GO" id="GO:0032049">
    <property type="term" value="P:cardiolipin biosynthetic process"/>
    <property type="evidence" value="ECO:0007669"/>
    <property type="project" value="UniProtKB-ARBA"/>
</dbReference>
<proteinExistence type="predicted"/>
<dbReference type="CDD" id="cd00138">
    <property type="entry name" value="PLDc_SF"/>
    <property type="match status" value="1"/>
</dbReference>
<gene>
    <name evidence="2" type="ORF">LTR78_004970</name>
</gene>
<sequence length="691" mass="77419">MSTASRPAARDLFRSCPLLGPVGEGKFQCARQLGIDSQALLEPSVSTSHLARMGEAGNGNSVTATSTDTHDRISKWCHSKDTISSLYAQDPTQSPGQIAEKLWASHHLKSPSTKAPEHRRPATVEDLEWARACGNFGNTQPSELFLRAYHDLLQCLDHDALANCVSPQLCGSTGFVPLTIIAPLNDQVRHMSNLIARAKREVCLATNFWKHSQASDMISDAMIELSRRAGERGQRVVFKLMYDRGDAKQFLEPHQMVKEKAWTGDVVGLPHLSKIPNLDFEVLNFHKPPLGTFHSKFMVVDREMATISSNNIMDNDNTEMMSHIEGPIVDSVWETFMVSWHNKLEPPLPCRDMTAVSKPPPTYQEASFQHLFESNGAFRIPEKPIDIELPEHDPGNPHYDDTIAGEIDRMRSVLRPRQGESHADAICRHLNKPTKLDLHATAPKREPDLHYFPFIPTPPTNAVPIAMASRKPYPNLNNESEFVPQNECFLSLIRNAKRSIFIQTPDLNAKPLLPALAEAVKRDVQVTYYVCLGYNDLGELLPGQGGTNEMAARSIYEDLHTSEEKERLKIYFYVAADQDHPIHNSFKKRSCHIKLLIADEAVTVQGSGNQDTQSYFHSQEVNVMIDCPIVCRTWREGIERNQNTVLFGRVREDGCWYDRDGKLAEGSMGTKPGKLDRVKGAFGMIQKARGA</sequence>
<accession>A0AAE0WNM6</accession>
<evidence type="ECO:0000259" key="1">
    <source>
        <dbReference type="PROSITE" id="PS50035"/>
    </source>
</evidence>
<dbReference type="GO" id="GO:0030572">
    <property type="term" value="F:phosphatidyltransferase activity"/>
    <property type="evidence" value="ECO:0007669"/>
    <property type="project" value="UniProtKB-ARBA"/>
</dbReference>
<evidence type="ECO:0000313" key="2">
    <source>
        <dbReference type="EMBL" id="KAK3675037.1"/>
    </source>
</evidence>
<organism evidence="2 3">
    <name type="scientific">Recurvomyces mirabilis</name>
    <dbReference type="NCBI Taxonomy" id="574656"/>
    <lineage>
        <taxon>Eukaryota</taxon>
        <taxon>Fungi</taxon>
        <taxon>Dikarya</taxon>
        <taxon>Ascomycota</taxon>
        <taxon>Pezizomycotina</taxon>
        <taxon>Dothideomycetes</taxon>
        <taxon>Dothideomycetidae</taxon>
        <taxon>Mycosphaerellales</taxon>
        <taxon>Teratosphaeriaceae</taxon>
        <taxon>Recurvomyces</taxon>
    </lineage>
</organism>
<dbReference type="EMBL" id="JAUTXT010000016">
    <property type="protein sequence ID" value="KAK3675037.1"/>
    <property type="molecule type" value="Genomic_DNA"/>
</dbReference>
<dbReference type="InterPro" id="IPR025202">
    <property type="entry name" value="PLD-like_dom"/>
</dbReference>
<dbReference type="PROSITE" id="PS50035">
    <property type="entry name" value="PLD"/>
    <property type="match status" value="1"/>
</dbReference>
<keyword evidence="3" id="KW-1185">Reference proteome</keyword>
<dbReference type="PANTHER" id="PTHR21248:SF22">
    <property type="entry name" value="PHOSPHOLIPASE D"/>
    <property type="match status" value="1"/>
</dbReference>
<dbReference type="SUPFAM" id="SSF56024">
    <property type="entry name" value="Phospholipase D/nuclease"/>
    <property type="match status" value="2"/>
</dbReference>
<reference evidence="2" key="1">
    <citation type="submission" date="2023-07" db="EMBL/GenBank/DDBJ databases">
        <title>Black Yeasts Isolated from many extreme environments.</title>
        <authorList>
            <person name="Coleine C."/>
            <person name="Stajich J.E."/>
            <person name="Selbmann L."/>
        </authorList>
    </citation>
    <scope>NUCLEOTIDE SEQUENCE</scope>
    <source>
        <strain evidence="2">CCFEE 5485</strain>
    </source>
</reference>
<dbReference type="Pfam" id="PF13091">
    <property type="entry name" value="PLDc_2"/>
    <property type="match status" value="1"/>
</dbReference>
<dbReference type="InterPro" id="IPR001736">
    <property type="entry name" value="PLipase_D/transphosphatidylase"/>
</dbReference>
<name>A0AAE0WNM6_9PEZI</name>
<dbReference type="AlphaFoldDB" id="A0AAE0WNM6"/>
<evidence type="ECO:0000313" key="3">
    <source>
        <dbReference type="Proteomes" id="UP001274830"/>
    </source>
</evidence>
<dbReference type="PANTHER" id="PTHR21248">
    <property type="entry name" value="CARDIOLIPIN SYNTHASE"/>
    <property type="match status" value="1"/>
</dbReference>
<dbReference type="Proteomes" id="UP001274830">
    <property type="component" value="Unassembled WGS sequence"/>
</dbReference>